<keyword evidence="5" id="KW-1185">Reference proteome</keyword>
<gene>
    <name evidence="4" type="ORF">ACFPER_12520</name>
</gene>
<organism evidence="4 5">
    <name type="scientific">Agromyces aurantiacus</name>
    <dbReference type="NCBI Taxonomy" id="165814"/>
    <lineage>
        <taxon>Bacteria</taxon>
        <taxon>Bacillati</taxon>
        <taxon>Actinomycetota</taxon>
        <taxon>Actinomycetes</taxon>
        <taxon>Micrococcales</taxon>
        <taxon>Microbacteriaceae</taxon>
        <taxon>Agromyces</taxon>
    </lineage>
</organism>
<dbReference type="CDD" id="cd00060">
    <property type="entry name" value="FHA"/>
    <property type="match status" value="1"/>
</dbReference>
<dbReference type="EMBL" id="JBHSJC010000001">
    <property type="protein sequence ID" value="MFC4829622.1"/>
    <property type="molecule type" value="Genomic_DNA"/>
</dbReference>
<feature type="region of interest" description="Disordered" evidence="2">
    <location>
        <begin position="161"/>
        <end position="204"/>
    </location>
</feature>
<dbReference type="InterPro" id="IPR000253">
    <property type="entry name" value="FHA_dom"/>
</dbReference>
<accession>A0ABV9R8N3</accession>
<sequence length="382" mass="39167">MVVGAVRSRVEPDAPQWDAVVGERFIAAVAAPARDRVLTALAEAAATDALELEDLVARIPIGPQGADDFALVWWPESGDPVTAIVRGDAVIDLASPGGARRFDSRGISPWHLAEFTAVTRLRIAGSASSLEAVRQAGLRGDAVPSRRASFRTAAVEWSWREMPSGPGPVAGDPDADTVLDAHPPSGGPRPGAADARPGSGPATVPIDVVVGDTIRYTRGDAADADTVLSAALRADGAGSAIAGYDPGGAARPATDGPSRRSGAALRDAVRFRVDGGEPRPIAEPVYVGRNPSAPRVTPGPVTLVRVGSPAGVVSSTHLELRVEGRRLVATDLRSTNGTVVRSAAGVRRLRPGESIVVTPGTTLQLGGDTIVEILPALGGVDA</sequence>
<reference evidence="5" key="1">
    <citation type="journal article" date="2019" name="Int. J. Syst. Evol. Microbiol.">
        <title>The Global Catalogue of Microorganisms (GCM) 10K type strain sequencing project: providing services to taxonomists for standard genome sequencing and annotation.</title>
        <authorList>
            <consortium name="The Broad Institute Genomics Platform"/>
            <consortium name="The Broad Institute Genome Sequencing Center for Infectious Disease"/>
            <person name="Wu L."/>
            <person name="Ma J."/>
        </authorList>
    </citation>
    <scope>NUCLEOTIDE SEQUENCE [LARGE SCALE GENOMIC DNA]</scope>
    <source>
        <strain evidence="5">CGMCC 1.12192</strain>
    </source>
</reference>
<name>A0ABV9R8N3_9MICO</name>
<comment type="caution">
    <text evidence="4">The sequence shown here is derived from an EMBL/GenBank/DDBJ whole genome shotgun (WGS) entry which is preliminary data.</text>
</comment>
<dbReference type="Gene3D" id="2.60.200.20">
    <property type="match status" value="1"/>
</dbReference>
<evidence type="ECO:0000256" key="2">
    <source>
        <dbReference type="SAM" id="MobiDB-lite"/>
    </source>
</evidence>
<proteinExistence type="predicted"/>
<dbReference type="Pfam" id="PF00498">
    <property type="entry name" value="FHA"/>
    <property type="match status" value="1"/>
</dbReference>
<dbReference type="InterPro" id="IPR008984">
    <property type="entry name" value="SMAD_FHA_dom_sf"/>
</dbReference>
<dbReference type="Proteomes" id="UP001595960">
    <property type="component" value="Unassembled WGS sequence"/>
</dbReference>
<evidence type="ECO:0000259" key="3">
    <source>
        <dbReference type="PROSITE" id="PS50006"/>
    </source>
</evidence>
<keyword evidence="1" id="KW-0597">Phosphoprotein</keyword>
<dbReference type="RefSeq" id="WP_204393475.1">
    <property type="nucleotide sequence ID" value="NZ_JAFBBW010000001.1"/>
</dbReference>
<evidence type="ECO:0000313" key="5">
    <source>
        <dbReference type="Proteomes" id="UP001595960"/>
    </source>
</evidence>
<dbReference type="PROSITE" id="PS50006">
    <property type="entry name" value="FHA_DOMAIN"/>
    <property type="match status" value="1"/>
</dbReference>
<evidence type="ECO:0000313" key="4">
    <source>
        <dbReference type="EMBL" id="MFC4829622.1"/>
    </source>
</evidence>
<evidence type="ECO:0000256" key="1">
    <source>
        <dbReference type="ARBA" id="ARBA00022553"/>
    </source>
</evidence>
<protein>
    <submittedName>
        <fullName evidence="4">FHA domain-containing protein</fullName>
    </submittedName>
</protein>
<feature type="domain" description="FHA" evidence="3">
    <location>
        <begin position="285"/>
        <end position="340"/>
    </location>
</feature>
<dbReference type="SUPFAM" id="SSF49879">
    <property type="entry name" value="SMAD/FHA domain"/>
    <property type="match status" value="1"/>
</dbReference>